<dbReference type="AlphaFoldDB" id="A0A951QDL8"/>
<proteinExistence type="predicted"/>
<evidence type="ECO:0000256" key="1">
    <source>
        <dbReference type="SAM" id="MobiDB-lite"/>
    </source>
</evidence>
<gene>
    <name evidence="3" type="ORF">KME15_19535</name>
</gene>
<evidence type="ECO:0000313" key="3">
    <source>
        <dbReference type="EMBL" id="MBW4660872.1"/>
    </source>
</evidence>
<sequence>MLTDNLKLKLYPAIIGVMGVCLTALLFSRFEVQVLTEPAPPEQSAANSESFERSPVASPVSPAAAPSVAPTPASPSVPDTSQKPEASSAQNLRVSNQTEYPVRVALLSQKPGTVEEGAVDSENRSYEQPVHWDFAPGEGKSKGLKLSLPDGTLQLQTGDVLMAFAQDGSRRYWGPYVVGKTALPTWNLTAQEWLLNLQP</sequence>
<evidence type="ECO:0000313" key="4">
    <source>
        <dbReference type="Proteomes" id="UP000757435"/>
    </source>
</evidence>
<reference evidence="3" key="1">
    <citation type="submission" date="2021-05" db="EMBL/GenBank/DDBJ databases">
        <authorList>
            <person name="Pietrasiak N."/>
            <person name="Ward R."/>
            <person name="Stajich J.E."/>
            <person name="Kurbessoian T."/>
        </authorList>
    </citation>
    <scope>NUCLEOTIDE SEQUENCE</scope>
    <source>
        <strain evidence="3">UHER 2000/2452</strain>
    </source>
</reference>
<comment type="caution">
    <text evidence="3">The sequence shown here is derived from an EMBL/GenBank/DDBJ whole genome shotgun (WGS) entry which is preliminary data.</text>
</comment>
<evidence type="ECO:0000256" key="2">
    <source>
        <dbReference type="SAM" id="Phobius"/>
    </source>
</evidence>
<keyword evidence="2" id="KW-1133">Transmembrane helix</keyword>
<name>A0A951QDL8_9CYAN</name>
<reference evidence="3" key="2">
    <citation type="journal article" date="2022" name="Microbiol. Resour. Announc.">
        <title>Metagenome Sequencing to Explore Phylogenomics of Terrestrial Cyanobacteria.</title>
        <authorList>
            <person name="Ward R.D."/>
            <person name="Stajich J.E."/>
            <person name="Johansen J.R."/>
            <person name="Huntemann M."/>
            <person name="Clum A."/>
            <person name="Foster B."/>
            <person name="Foster B."/>
            <person name="Roux S."/>
            <person name="Palaniappan K."/>
            <person name="Varghese N."/>
            <person name="Mukherjee S."/>
            <person name="Reddy T.B.K."/>
            <person name="Daum C."/>
            <person name="Copeland A."/>
            <person name="Chen I.A."/>
            <person name="Ivanova N.N."/>
            <person name="Kyrpides N.C."/>
            <person name="Shapiro N."/>
            <person name="Eloe-Fadrosh E.A."/>
            <person name="Pietrasiak N."/>
        </authorList>
    </citation>
    <scope>NUCLEOTIDE SEQUENCE</scope>
    <source>
        <strain evidence="3">UHER 2000/2452</strain>
    </source>
</reference>
<organism evidence="3 4">
    <name type="scientific">Drouetiella hepatica Uher 2000/2452</name>
    <dbReference type="NCBI Taxonomy" id="904376"/>
    <lineage>
        <taxon>Bacteria</taxon>
        <taxon>Bacillati</taxon>
        <taxon>Cyanobacteriota</taxon>
        <taxon>Cyanophyceae</taxon>
        <taxon>Oculatellales</taxon>
        <taxon>Oculatellaceae</taxon>
        <taxon>Drouetiella</taxon>
    </lineage>
</organism>
<feature type="compositionally biased region" description="Polar residues" evidence="1">
    <location>
        <begin position="79"/>
        <end position="94"/>
    </location>
</feature>
<accession>A0A951QDL8</accession>
<dbReference type="EMBL" id="JAHHHD010000027">
    <property type="protein sequence ID" value="MBW4660872.1"/>
    <property type="molecule type" value="Genomic_DNA"/>
</dbReference>
<feature type="transmembrane region" description="Helical" evidence="2">
    <location>
        <begin position="12"/>
        <end position="30"/>
    </location>
</feature>
<dbReference type="Proteomes" id="UP000757435">
    <property type="component" value="Unassembled WGS sequence"/>
</dbReference>
<keyword evidence="2" id="KW-0472">Membrane</keyword>
<protein>
    <submittedName>
        <fullName evidence="3">Uncharacterized protein</fullName>
    </submittedName>
</protein>
<feature type="compositionally biased region" description="Low complexity" evidence="1">
    <location>
        <begin position="54"/>
        <end position="78"/>
    </location>
</feature>
<feature type="region of interest" description="Disordered" evidence="1">
    <location>
        <begin position="39"/>
        <end position="94"/>
    </location>
</feature>
<keyword evidence="2" id="KW-0812">Transmembrane</keyword>